<keyword evidence="2" id="KW-0732">Signal</keyword>
<name>A0A7M1AXB4_9BACT</name>
<sequence>MKKLILVVLLFSFELFAFSTSNVQLMYGTFNGNSYVFDTKNGGKTTITLEHFSAFEYGDVYAFLDYCIADDRFKYHDDKTNEYGELSPRLDLGALTSSDLSFLFVKKVFAAFQYNTDFHDYKAYLYGIGTALDVYGFDYFNANLYQKDQVHGDNVYQVTLSYQTKSFFELFYINGFTDYTEKNLLSQNQFLHPFGDNLSGGVEWHYYTQDTDITSNVFQVMLKYKW</sequence>
<evidence type="ECO:0000313" key="3">
    <source>
        <dbReference type="EMBL" id="QOP42101.1"/>
    </source>
</evidence>
<evidence type="ECO:0000256" key="1">
    <source>
        <dbReference type="ARBA" id="ARBA00008728"/>
    </source>
</evidence>
<feature type="chain" id="PRO_5032475898" description="DUF5020 family protein" evidence="2">
    <location>
        <begin position="18"/>
        <end position="226"/>
    </location>
</feature>
<accession>A0A7M1AXB4</accession>
<protein>
    <recommendedName>
        <fullName evidence="5">DUF5020 family protein</fullName>
    </recommendedName>
</protein>
<dbReference type="KEGG" id="smax:FJR03_10265"/>
<feature type="signal peptide" evidence="2">
    <location>
        <begin position="1"/>
        <end position="17"/>
    </location>
</feature>
<organism evidence="3 4">
    <name type="scientific">Sulfurimonas marina</name>
    <dbReference type="NCBI Taxonomy" id="2590551"/>
    <lineage>
        <taxon>Bacteria</taxon>
        <taxon>Pseudomonadati</taxon>
        <taxon>Campylobacterota</taxon>
        <taxon>Epsilonproteobacteria</taxon>
        <taxon>Campylobacterales</taxon>
        <taxon>Sulfurimonadaceae</taxon>
        <taxon>Sulfurimonas</taxon>
    </lineage>
</organism>
<evidence type="ECO:0008006" key="5">
    <source>
        <dbReference type="Google" id="ProtNLM"/>
    </source>
</evidence>
<dbReference type="AlphaFoldDB" id="A0A7M1AXB4"/>
<dbReference type="RefSeq" id="WP_193113422.1">
    <property type="nucleotide sequence ID" value="NZ_CP041165.1"/>
</dbReference>
<comment type="similarity">
    <text evidence="1">Belongs to the nucleoside-specific channel-forming outer membrane porin (Tsx) (TC 1.B.10) family.</text>
</comment>
<dbReference type="Gene3D" id="2.40.230.20">
    <property type="entry name" value="Nucleoside-specific channel-forming protein, Tsx-like"/>
    <property type="match status" value="1"/>
</dbReference>
<dbReference type="Pfam" id="PF03502">
    <property type="entry name" value="Channel_Tsx"/>
    <property type="match status" value="1"/>
</dbReference>
<dbReference type="EMBL" id="CP041165">
    <property type="protein sequence ID" value="QOP42101.1"/>
    <property type="molecule type" value="Genomic_DNA"/>
</dbReference>
<evidence type="ECO:0000256" key="2">
    <source>
        <dbReference type="SAM" id="SignalP"/>
    </source>
</evidence>
<reference evidence="3 4" key="1">
    <citation type="submission" date="2019-06" db="EMBL/GenBank/DDBJ databases">
        <title>Sulfurimonas gotlandica sp. nov., a chemoautotrophic and psychrotolerant epsilonproteobacterium isolated from a pelagic redoxcline, and an emended description of the genus Sulfurimonas.</title>
        <authorList>
            <person name="Wang S."/>
            <person name="Jiang L."/>
            <person name="Shao Z."/>
        </authorList>
    </citation>
    <scope>NUCLEOTIDE SEQUENCE [LARGE SCALE GENOMIC DNA]</scope>
    <source>
        <strain evidence="3 4">B2</strain>
    </source>
</reference>
<dbReference type="Proteomes" id="UP000593910">
    <property type="component" value="Chromosome"/>
</dbReference>
<evidence type="ECO:0000313" key="4">
    <source>
        <dbReference type="Proteomes" id="UP000593910"/>
    </source>
</evidence>
<dbReference type="GO" id="GO:0009279">
    <property type="term" value="C:cell outer membrane"/>
    <property type="evidence" value="ECO:0007669"/>
    <property type="project" value="InterPro"/>
</dbReference>
<keyword evidence="4" id="KW-1185">Reference proteome</keyword>
<dbReference type="SUPFAM" id="SSF111364">
    <property type="entry name" value="Tsx-like channel"/>
    <property type="match status" value="1"/>
</dbReference>
<dbReference type="InterPro" id="IPR036777">
    <property type="entry name" value="Channel_Tsx-like_sf"/>
</dbReference>
<proteinExistence type="inferred from homology"/>
<gene>
    <name evidence="3" type="ORF">FJR03_10265</name>
</gene>
<dbReference type="InterPro" id="IPR018013">
    <property type="entry name" value="Channel_Tsx-like"/>
</dbReference>